<protein>
    <recommendedName>
        <fullName evidence="2">TFIIB-type zinc ribbon-containing protein</fullName>
    </recommendedName>
</protein>
<proteinExistence type="predicted"/>
<organism evidence="1">
    <name type="scientific">Oscillatoriales cyanobacterium SpSt-418</name>
    <dbReference type="NCBI Taxonomy" id="2282169"/>
    <lineage>
        <taxon>Bacteria</taxon>
        <taxon>Bacillati</taxon>
        <taxon>Cyanobacteriota</taxon>
        <taxon>Cyanophyceae</taxon>
        <taxon>Oscillatoriophycideae</taxon>
        <taxon>Oscillatoriales</taxon>
    </lineage>
</organism>
<evidence type="ECO:0008006" key="2">
    <source>
        <dbReference type="Google" id="ProtNLM"/>
    </source>
</evidence>
<name>A0A7C3PLZ3_9CYAN</name>
<comment type="caution">
    <text evidence="1">The sequence shown here is derived from an EMBL/GenBank/DDBJ whole genome shotgun (WGS) entry which is preliminary data.</text>
</comment>
<gene>
    <name evidence="1" type="ORF">ENR64_00560</name>
</gene>
<reference evidence="1" key="1">
    <citation type="journal article" date="2020" name="mSystems">
        <title>Genome- and Community-Level Interaction Insights into Carbon Utilization and Element Cycling Functions of Hydrothermarchaeota in Hydrothermal Sediment.</title>
        <authorList>
            <person name="Zhou Z."/>
            <person name="Liu Y."/>
            <person name="Xu W."/>
            <person name="Pan J."/>
            <person name="Luo Z.H."/>
            <person name="Li M."/>
        </authorList>
    </citation>
    <scope>NUCLEOTIDE SEQUENCE [LARGE SCALE GENOMIC DNA]</scope>
    <source>
        <strain evidence="1">SpSt-418</strain>
    </source>
</reference>
<sequence>MADQTFTISIPCDDDGFVTLQCPFCNDRFKLTGEDFQREDLLCIFCAYCGLYGEANTFLTDEITEQAHIIAGNYAKSILNDFMKDLEKSLKHSKHVSFKAGKKIEEEDEQVLFEREEMETLEPSCCATQVKVRSSAAIAGIYCPFCGVQ</sequence>
<dbReference type="AlphaFoldDB" id="A0A7C3PLZ3"/>
<dbReference type="EMBL" id="DSRU01000012">
    <property type="protein sequence ID" value="HFM96261.1"/>
    <property type="molecule type" value="Genomic_DNA"/>
</dbReference>
<accession>A0A7C3PLZ3</accession>
<evidence type="ECO:0000313" key="1">
    <source>
        <dbReference type="EMBL" id="HFM96261.1"/>
    </source>
</evidence>